<dbReference type="AlphaFoldDB" id="A0A0C3FTQ0"/>
<evidence type="ECO:0000256" key="1">
    <source>
        <dbReference type="SAM" id="MobiDB-lite"/>
    </source>
</evidence>
<reference evidence="2 3" key="1">
    <citation type="submission" date="2014-04" db="EMBL/GenBank/DDBJ databases">
        <authorList>
            <consortium name="DOE Joint Genome Institute"/>
            <person name="Kuo A."/>
            <person name="Tarkka M."/>
            <person name="Buscot F."/>
            <person name="Kohler A."/>
            <person name="Nagy L.G."/>
            <person name="Floudas D."/>
            <person name="Copeland A."/>
            <person name="Barry K.W."/>
            <person name="Cichocki N."/>
            <person name="Veneault-Fourrey C."/>
            <person name="LaButti K."/>
            <person name="Lindquist E.A."/>
            <person name="Lipzen A."/>
            <person name="Lundell T."/>
            <person name="Morin E."/>
            <person name="Murat C."/>
            <person name="Sun H."/>
            <person name="Tunlid A."/>
            <person name="Henrissat B."/>
            <person name="Grigoriev I.V."/>
            <person name="Hibbett D.S."/>
            <person name="Martin F."/>
            <person name="Nordberg H.P."/>
            <person name="Cantor M.N."/>
            <person name="Hua S.X."/>
        </authorList>
    </citation>
    <scope>NUCLEOTIDE SEQUENCE [LARGE SCALE GENOMIC DNA]</scope>
    <source>
        <strain evidence="2 3">F 1598</strain>
    </source>
</reference>
<dbReference type="HOGENOM" id="CLU_2622870_0_0_1"/>
<evidence type="ECO:0000313" key="2">
    <source>
        <dbReference type="EMBL" id="KIM82216.1"/>
    </source>
</evidence>
<protein>
    <submittedName>
        <fullName evidence="2">Uncharacterized protein</fullName>
    </submittedName>
</protein>
<dbReference type="Proteomes" id="UP000054166">
    <property type="component" value="Unassembled WGS sequence"/>
</dbReference>
<organism evidence="2 3">
    <name type="scientific">Piloderma croceum (strain F 1598)</name>
    <dbReference type="NCBI Taxonomy" id="765440"/>
    <lineage>
        <taxon>Eukaryota</taxon>
        <taxon>Fungi</taxon>
        <taxon>Dikarya</taxon>
        <taxon>Basidiomycota</taxon>
        <taxon>Agaricomycotina</taxon>
        <taxon>Agaricomycetes</taxon>
        <taxon>Agaricomycetidae</taxon>
        <taxon>Atheliales</taxon>
        <taxon>Atheliaceae</taxon>
        <taxon>Piloderma</taxon>
    </lineage>
</organism>
<feature type="compositionally biased region" description="Basic and acidic residues" evidence="1">
    <location>
        <begin position="69"/>
        <end position="78"/>
    </location>
</feature>
<keyword evidence="3" id="KW-1185">Reference proteome</keyword>
<dbReference type="InParanoid" id="A0A0C3FTQ0"/>
<sequence length="78" mass="9062">MFNFDATSVGKTGHIRNNEHTDVCPKTTNTLEENFKAHSTLKRRLNPIPRDSAQLHNEASQRRNQAKLIFHERNRPPK</sequence>
<feature type="region of interest" description="Disordered" evidence="1">
    <location>
        <begin position="1"/>
        <end position="26"/>
    </location>
</feature>
<feature type="compositionally biased region" description="Polar residues" evidence="1">
    <location>
        <begin position="1"/>
        <end position="10"/>
    </location>
</feature>
<feature type="region of interest" description="Disordered" evidence="1">
    <location>
        <begin position="39"/>
        <end position="78"/>
    </location>
</feature>
<evidence type="ECO:0000313" key="3">
    <source>
        <dbReference type="Proteomes" id="UP000054166"/>
    </source>
</evidence>
<accession>A0A0C3FTQ0</accession>
<dbReference type="EMBL" id="KN832995">
    <property type="protein sequence ID" value="KIM82216.1"/>
    <property type="molecule type" value="Genomic_DNA"/>
</dbReference>
<proteinExistence type="predicted"/>
<reference evidence="3" key="2">
    <citation type="submission" date="2015-01" db="EMBL/GenBank/DDBJ databases">
        <title>Evolutionary Origins and Diversification of the Mycorrhizal Mutualists.</title>
        <authorList>
            <consortium name="DOE Joint Genome Institute"/>
            <consortium name="Mycorrhizal Genomics Consortium"/>
            <person name="Kohler A."/>
            <person name="Kuo A."/>
            <person name="Nagy L.G."/>
            <person name="Floudas D."/>
            <person name="Copeland A."/>
            <person name="Barry K.W."/>
            <person name="Cichocki N."/>
            <person name="Veneault-Fourrey C."/>
            <person name="LaButti K."/>
            <person name="Lindquist E.A."/>
            <person name="Lipzen A."/>
            <person name="Lundell T."/>
            <person name="Morin E."/>
            <person name="Murat C."/>
            <person name="Riley R."/>
            <person name="Ohm R."/>
            <person name="Sun H."/>
            <person name="Tunlid A."/>
            <person name="Henrissat B."/>
            <person name="Grigoriev I.V."/>
            <person name="Hibbett D.S."/>
            <person name="Martin F."/>
        </authorList>
    </citation>
    <scope>NUCLEOTIDE SEQUENCE [LARGE SCALE GENOMIC DNA]</scope>
    <source>
        <strain evidence="3">F 1598</strain>
    </source>
</reference>
<name>A0A0C3FTQ0_PILCF</name>
<gene>
    <name evidence="2" type="ORF">PILCRDRAFT_820597</name>
</gene>